<reference evidence="2" key="1">
    <citation type="journal article" date="2021" name="Nat. Microbiol.">
        <title>Cocultivation of an ultrasmall environmental parasitic bacterium with lytic ability against bacteria associated with wastewater foams.</title>
        <authorList>
            <person name="Batinovic S."/>
            <person name="Rose J.J.A."/>
            <person name="Ratcliffe J."/>
            <person name="Seviour R.J."/>
            <person name="Petrovski S."/>
        </authorList>
    </citation>
    <scope>NUCLEOTIDE SEQUENCE</scope>
    <source>
        <strain evidence="2">JR1</strain>
    </source>
</reference>
<name>A0A857MRE2_9BACT</name>
<keyword evidence="3" id="KW-1185">Reference proteome</keyword>
<dbReference type="KEGG" id="mama:GII36_05060"/>
<accession>A0A857MRE2</accession>
<evidence type="ECO:0000259" key="1">
    <source>
        <dbReference type="Pfam" id="PF24243"/>
    </source>
</evidence>
<evidence type="ECO:0000313" key="2">
    <source>
        <dbReference type="EMBL" id="QHN43190.1"/>
    </source>
</evidence>
<feature type="domain" description="Minor tail protein gp31 C-terminal" evidence="1">
    <location>
        <begin position="684"/>
        <end position="708"/>
    </location>
</feature>
<dbReference type="Pfam" id="PF24243">
    <property type="entry name" value="Phage_tail_C"/>
    <property type="match status" value="1"/>
</dbReference>
<sequence length="709" mass="74157">MADQRLPIVNSDDGTWGDLLRQYLKKEHFDDGTNNAANGGHQNVTIRGGTAGAGGAPLKFSSGTLLTTPEVGAVEFAGDNLYVTQTSGTTRKKVALYDDSSGVTGDLYYRNSGGYFTRLGIGTSNQILAVSGGLPSWQTPTAQSTTFSDTAFTLQDDGDATKQAKFELSGISASTTRTYTLPNANTTVVGTDTTQTLTNKTLTSPTLTTPRFASGGYIADNNGNEQIVFTTTASAVNELNVSNAATGGSPQIAAQGGDTNVNLNLVSKGTGRIQANGVNIPTASSTDTLTNKSIDGSTNTLSNISWAAVTKPTYIAAGTTVKNALSAVNMYPLVGSADVGNGQMFGAFAANALYSHPESEWFVPIPHAYNDIAYNNNRGGTVKVLLNGSTYAADGNNASPFFTPDATYETVTAYSSTSDTVSYEISLYRTFYWGIRFGIQQTDWCRGQNVMFEAYNGTSWSTILNTTNQTTGLTWSSGDAGSTGITKLRVSLTNFNVSSSVGARISQVFLLGFDSQLLSSTFLPRGGGQLFGELGTPAIWTDRIKDRTTGTGIIDFYSNASAVNYLQIQNRATGAGPSIYAQGSDTNIDINLMPKGTGNVLVNGSGLLTANSTATLTNKTIDATANTITNIGTSSLSDSSVTSAKIADNSIVNADINASAAIALSKLAAGYVQGSVNGTSTTTTVWRGTQAQYDAIGTKDNNTLYFISG</sequence>
<dbReference type="InterPro" id="IPR056923">
    <property type="entry name" value="Minor_tail_gp31_C"/>
</dbReference>
<proteinExistence type="predicted"/>
<organism evidence="2 3">
    <name type="scientific">Candidatus Mycosynbacter amalyticus</name>
    <dbReference type="NCBI Taxonomy" id="2665156"/>
    <lineage>
        <taxon>Bacteria</taxon>
        <taxon>Candidatus Saccharimonadota</taxon>
        <taxon>Candidatus Saccharimonadota incertae sedis</taxon>
        <taxon>Candidatus Mycosynbacter</taxon>
    </lineage>
</organism>
<dbReference type="EMBL" id="CP045921">
    <property type="protein sequence ID" value="QHN43190.1"/>
    <property type="molecule type" value="Genomic_DNA"/>
</dbReference>
<dbReference type="RefSeq" id="WP_260763120.1">
    <property type="nucleotide sequence ID" value="NZ_CP045921.1"/>
</dbReference>
<dbReference type="AlphaFoldDB" id="A0A857MRE2"/>
<evidence type="ECO:0000313" key="3">
    <source>
        <dbReference type="Proteomes" id="UP001059824"/>
    </source>
</evidence>
<dbReference type="Proteomes" id="UP001059824">
    <property type="component" value="Chromosome"/>
</dbReference>
<gene>
    <name evidence="2" type="ORF">GII36_05060</name>
</gene>
<protein>
    <recommendedName>
        <fullName evidence="1">Minor tail protein gp31 C-terminal domain-containing protein</fullName>
    </recommendedName>
</protein>